<evidence type="ECO:0000313" key="2">
    <source>
        <dbReference type="Proteomes" id="UP001153954"/>
    </source>
</evidence>
<name>A0AAU9V2E8_EUPED</name>
<dbReference type="EMBL" id="CAKOGL010000027">
    <property type="protein sequence ID" value="CAH2104984.1"/>
    <property type="molecule type" value="Genomic_DNA"/>
</dbReference>
<dbReference type="Proteomes" id="UP001153954">
    <property type="component" value="Unassembled WGS sequence"/>
</dbReference>
<gene>
    <name evidence="1" type="ORF">EEDITHA_LOCUS19304</name>
</gene>
<keyword evidence="2" id="KW-1185">Reference proteome</keyword>
<proteinExistence type="predicted"/>
<accession>A0AAU9V2E8</accession>
<evidence type="ECO:0000313" key="1">
    <source>
        <dbReference type="EMBL" id="CAH2104984.1"/>
    </source>
</evidence>
<dbReference type="AlphaFoldDB" id="A0AAU9V2E8"/>
<protein>
    <recommendedName>
        <fullName evidence="3">GIY-YIG domain-containing protein</fullName>
    </recommendedName>
</protein>
<sequence>MERYTIEQRVFFVEYYRNNNESLVVGNIIYTSSTVKRLIKTFMETGSNGYTKLTVHMSISKQSSLQCILTKNRGAHAYKIQLTQQLKPNTMHAIAKRGR</sequence>
<reference evidence="1" key="1">
    <citation type="submission" date="2022-03" db="EMBL/GenBank/DDBJ databases">
        <authorList>
            <person name="Tunstrom K."/>
        </authorList>
    </citation>
    <scope>NUCLEOTIDE SEQUENCE</scope>
</reference>
<evidence type="ECO:0008006" key="3">
    <source>
        <dbReference type="Google" id="ProtNLM"/>
    </source>
</evidence>
<comment type="caution">
    <text evidence="1">The sequence shown here is derived from an EMBL/GenBank/DDBJ whole genome shotgun (WGS) entry which is preliminary data.</text>
</comment>
<organism evidence="1 2">
    <name type="scientific">Euphydryas editha</name>
    <name type="common">Edith's checkerspot</name>
    <dbReference type="NCBI Taxonomy" id="104508"/>
    <lineage>
        <taxon>Eukaryota</taxon>
        <taxon>Metazoa</taxon>
        <taxon>Ecdysozoa</taxon>
        <taxon>Arthropoda</taxon>
        <taxon>Hexapoda</taxon>
        <taxon>Insecta</taxon>
        <taxon>Pterygota</taxon>
        <taxon>Neoptera</taxon>
        <taxon>Endopterygota</taxon>
        <taxon>Lepidoptera</taxon>
        <taxon>Glossata</taxon>
        <taxon>Ditrysia</taxon>
        <taxon>Papilionoidea</taxon>
        <taxon>Nymphalidae</taxon>
        <taxon>Nymphalinae</taxon>
        <taxon>Euphydryas</taxon>
    </lineage>
</organism>